<dbReference type="EMBL" id="KV426738">
    <property type="protein sequence ID" value="KZV78861.1"/>
    <property type="molecule type" value="Genomic_DNA"/>
</dbReference>
<accession>A0A166N826</accession>
<dbReference type="AlphaFoldDB" id="A0A166N826"/>
<dbReference type="InParanoid" id="A0A166N826"/>
<evidence type="ECO:0000313" key="1">
    <source>
        <dbReference type="EMBL" id="KZV78861.1"/>
    </source>
</evidence>
<protein>
    <submittedName>
        <fullName evidence="1">Uncharacterized protein</fullName>
    </submittedName>
</protein>
<evidence type="ECO:0000313" key="2">
    <source>
        <dbReference type="Proteomes" id="UP000077266"/>
    </source>
</evidence>
<keyword evidence="2" id="KW-1185">Reference proteome</keyword>
<dbReference type="Proteomes" id="UP000077266">
    <property type="component" value="Unassembled WGS sequence"/>
</dbReference>
<gene>
    <name evidence="1" type="ORF">EXIGLDRAFT_498417</name>
</gene>
<proteinExistence type="predicted"/>
<name>A0A166N826_EXIGL</name>
<sequence>MRGREGSAVTSSQGLARRRRRLQVPVPTVYQRIAELSQNQDHGTLYCTFSHVSERAPSPPCRPSSNYSAPRALFAAAPRCICPDSGVGFIACVEPVAYRLFVAISGVRRRMVLYGAPNTTAYLRMCCWQIRPELEILTRHTSASVRYLPDVRCVQLWETCRAPLKLTA</sequence>
<reference evidence="1 2" key="1">
    <citation type="journal article" date="2016" name="Mol. Biol. Evol.">
        <title>Comparative Genomics of Early-Diverging Mushroom-Forming Fungi Provides Insights into the Origins of Lignocellulose Decay Capabilities.</title>
        <authorList>
            <person name="Nagy L.G."/>
            <person name="Riley R."/>
            <person name="Tritt A."/>
            <person name="Adam C."/>
            <person name="Daum C."/>
            <person name="Floudas D."/>
            <person name="Sun H."/>
            <person name="Yadav J.S."/>
            <person name="Pangilinan J."/>
            <person name="Larsson K.H."/>
            <person name="Matsuura K."/>
            <person name="Barry K."/>
            <person name="Labutti K."/>
            <person name="Kuo R."/>
            <person name="Ohm R.A."/>
            <person name="Bhattacharya S.S."/>
            <person name="Shirouzu T."/>
            <person name="Yoshinaga Y."/>
            <person name="Martin F.M."/>
            <person name="Grigoriev I.V."/>
            <person name="Hibbett D.S."/>
        </authorList>
    </citation>
    <scope>NUCLEOTIDE SEQUENCE [LARGE SCALE GENOMIC DNA]</scope>
    <source>
        <strain evidence="1 2">HHB12029</strain>
    </source>
</reference>
<organism evidence="1 2">
    <name type="scientific">Exidia glandulosa HHB12029</name>
    <dbReference type="NCBI Taxonomy" id="1314781"/>
    <lineage>
        <taxon>Eukaryota</taxon>
        <taxon>Fungi</taxon>
        <taxon>Dikarya</taxon>
        <taxon>Basidiomycota</taxon>
        <taxon>Agaricomycotina</taxon>
        <taxon>Agaricomycetes</taxon>
        <taxon>Auriculariales</taxon>
        <taxon>Exidiaceae</taxon>
        <taxon>Exidia</taxon>
    </lineage>
</organism>